<keyword evidence="4" id="KW-1185">Reference proteome</keyword>
<accession>A0ABT3P963</accession>
<sequence length="571" mass="63713">MQSQRGVSFWHILLGILLMLGISYWFLANPLIKWILEDKLSEAYGAEVNIGRVNHTLMPVTASLFDIQLTDPAEPTRNKVQIDEASADVEVLPLLSEQVVVSKLKLLKIQFDLPRQTVGQVYRQPEKSVSLADIQKQAQTAIPTVNELLARSELKSTQVAERARQQYQHYDESLKQTYQALPDQTRVEDYKTQIEQLKNAEYASPAALAKAKQTLDKIKQKVKQDRQRIRAFSREAKAAQQALKNSASALKQAPKEDYNLLKGALTGDQASLQRVTHMVFGDKAAEITEYLNSATQLILPLLQGDQEKSAESTDMPSVWVKEAYMSVEVIGQQIASEWKNITNTHPLIGEPTTYTIFAESNKFKQFESQGQFWLDDEGVDAQQRWSLEGIEMKGIAFVQAEKLSALLQTAMLASTGHFKVENNAVSGTSAVKLSDLAMQAEGKNQLTSSIANVLQQLNQLNLNIDFSGKVDDPEFSIRSDLDNQFAQLALAELTASQQDKLAELKQKLASKVATEQKQTSSVLKDIDKMLEIAQGNSDTLQALLQAQLSNVIEKHKDKLLDKLKDKLGKSE</sequence>
<comment type="caution">
    <text evidence="3">The sequence shown here is derived from an EMBL/GenBank/DDBJ whole genome shotgun (WGS) entry which is preliminary data.</text>
</comment>
<keyword evidence="2" id="KW-1133">Transmembrane helix</keyword>
<gene>
    <name evidence="3" type="ORF">OPS25_12465</name>
</gene>
<evidence type="ECO:0000256" key="2">
    <source>
        <dbReference type="SAM" id="Phobius"/>
    </source>
</evidence>
<name>A0ABT3P963_9ALTE</name>
<feature type="coiled-coil region" evidence="1">
    <location>
        <begin position="208"/>
        <end position="242"/>
    </location>
</feature>
<organism evidence="3 4">
    <name type="scientific">Alteromonas aquimaris</name>
    <dbReference type="NCBI Taxonomy" id="2998417"/>
    <lineage>
        <taxon>Bacteria</taxon>
        <taxon>Pseudomonadati</taxon>
        <taxon>Pseudomonadota</taxon>
        <taxon>Gammaproteobacteria</taxon>
        <taxon>Alteromonadales</taxon>
        <taxon>Alteromonadaceae</taxon>
        <taxon>Alteromonas/Salinimonas group</taxon>
        <taxon>Alteromonas</taxon>
    </lineage>
</organism>
<evidence type="ECO:0000313" key="3">
    <source>
        <dbReference type="EMBL" id="MCW8109314.1"/>
    </source>
</evidence>
<feature type="transmembrane region" description="Helical" evidence="2">
    <location>
        <begin position="7"/>
        <end position="27"/>
    </location>
</feature>
<keyword evidence="2" id="KW-0472">Membrane</keyword>
<dbReference type="InterPro" id="IPR019934">
    <property type="entry name" value="CHP03545"/>
</dbReference>
<proteinExistence type="predicted"/>
<reference evidence="3" key="1">
    <citation type="submission" date="2022-11" db="EMBL/GenBank/DDBJ databases">
        <title>Alteromonas sp. nov., isolated from sea water of the Qingdao.</title>
        <authorList>
            <person name="Wang Q."/>
        </authorList>
    </citation>
    <scope>NUCLEOTIDE SEQUENCE</scope>
    <source>
        <strain evidence="3">ASW11-7</strain>
    </source>
</reference>
<evidence type="ECO:0000256" key="1">
    <source>
        <dbReference type="SAM" id="Coils"/>
    </source>
</evidence>
<keyword evidence="2" id="KW-0812">Transmembrane</keyword>
<dbReference type="NCBIfam" id="TIGR03545">
    <property type="entry name" value="TIGR03545 family protein"/>
    <property type="match status" value="1"/>
</dbReference>
<dbReference type="RefSeq" id="WP_265618063.1">
    <property type="nucleotide sequence ID" value="NZ_JAPFRD010000011.1"/>
</dbReference>
<evidence type="ECO:0000313" key="4">
    <source>
        <dbReference type="Proteomes" id="UP001142810"/>
    </source>
</evidence>
<dbReference type="Proteomes" id="UP001142810">
    <property type="component" value="Unassembled WGS sequence"/>
</dbReference>
<dbReference type="EMBL" id="JAPFRD010000011">
    <property type="protein sequence ID" value="MCW8109314.1"/>
    <property type="molecule type" value="Genomic_DNA"/>
</dbReference>
<keyword evidence="1" id="KW-0175">Coiled coil</keyword>
<protein>
    <submittedName>
        <fullName evidence="3">TIGR03545 family protein</fullName>
    </submittedName>
</protein>